<dbReference type="Proteomes" id="UP001054821">
    <property type="component" value="Chromosome 3"/>
</dbReference>
<dbReference type="InterPro" id="IPR053772">
    <property type="entry name" value="At1g61320/At1g61330-like"/>
</dbReference>
<dbReference type="SMART" id="SM00579">
    <property type="entry name" value="FBD"/>
    <property type="match status" value="1"/>
</dbReference>
<dbReference type="InterPro" id="IPR006566">
    <property type="entry name" value="FBD"/>
</dbReference>
<evidence type="ECO:0000313" key="3">
    <source>
        <dbReference type="Proteomes" id="UP001054821"/>
    </source>
</evidence>
<organism evidence="2 3">
    <name type="scientific">Prunus dulcis</name>
    <name type="common">Almond</name>
    <name type="synonym">Amygdalus dulcis</name>
    <dbReference type="NCBI Taxonomy" id="3755"/>
    <lineage>
        <taxon>Eukaryota</taxon>
        <taxon>Viridiplantae</taxon>
        <taxon>Streptophyta</taxon>
        <taxon>Embryophyta</taxon>
        <taxon>Tracheophyta</taxon>
        <taxon>Spermatophyta</taxon>
        <taxon>Magnoliopsida</taxon>
        <taxon>eudicotyledons</taxon>
        <taxon>Gunneridae</taxon>
        <taxon>Pentapetalae</taxon>
        <taxon>rosids</taxon>
        <taxon>fabids</taxon>
        <taxon>Rosales</taxon>
        <taxon>Rosaceae</taxon>
        <taxon>Amygdaloideae</taxon>
        <taxon>Amygdaleae</taxon>
        <taxon>Prunus</taxon>
    </lineage>
</organism>
<evidence type="ECO:0000313" key="2">
    <source>
        <dbReference type="EMBL" id="KAI5340849.1"/>
    </source>
</evidence>
<gene>
    <name evidence="2" type="ORF">L3X38_020123</name>
</gene>
<accession>A0AAD4WDX4</accession>
<keyword evidence="3" id="KW-1185">Reference proteome</keyword>
<dbReference type="PANTHER" id="PTHR34145:SF75">
    <property type="entry name" value="FBD DOMAIN-CONTAINING PROTEIN"/>
    <property type="match status" value="1"/>
</dbReference>
<sequence length="198" mass="22559">MKHAPSLVMLSLAEPCDCISKAFRSVSSCFSRLQTLSLRIGLGQRSIMLPESPQLSSLKKISLAIHMGQNSKILMDLTSFIERSPFLHRLELRLKWSGLFRYCTSSVQKIKKCPHPCLKVVKISGFIGSRMDTMFAMYLIENSLVLEKLIFDLQKTYDFLSRKQYLSRKTIKKKIEATRKHALQIGKQLPPGAELIVI</sequence>
<reference evidence="2 3" key="1">
    <citation type="journal article" date="2022" name="G3 (Bethesda)">
        <title>Whole-genome sequence and methylome profiling of the almond [Prunus dulcis (Mill.) D.A. Webb] cultivar 'Nonpareil'.</title>
        <authorList>
            <person name="D'Amico-Willman K.M."/>
            <person name="Ouma W.Z."/>
            <person name="Meulia T."/>
            <person name="Sideli G.M."/>
            <person name="Gradziel T.M."/>
            <person name="Fresnedo-Ramirez J."/>
        </authorList>
    </citation>
    <scope>NUCLEOTIDE SEQUENCE [LARGE SCALE GENOMIC DNA]</scope>
    <source>
        <strain evidence="2">Clone GOH B32 T37-40</strain>
    </source>
</reference>
<dbReference type="PANTHER" id="PTHR34145">
    <property type="entry name" value="OS02G0105600 PROTEIN"/>
    <property type="match status" value="1"/>
</dbReference>
<protein>
    <recommendedName>
        <fullName evidence="1">FBD domain-containing protein</fullName>
    </recommendedName>
</protein>
<feature type="domain" description="FBD" evidence="1">
    <location>
        <begin position="112"/>
        <end position="178"/>
    </location>
</feature>
<dbReference type="AlphaFoldDB" id="A0AAD4WDX4"/>
<name>A0AAD4WDX4_PRUDU</name>
<dbReference type="EMBL" id="JAJFAZ020000003">
    <property type="protein sequence ID" value="KAI5340849.1"/>
    <property type="molecule type" value="Genomic_DNA"/>
</dbReference>
<dbReference type="InterPro" id="IPR055357">
    <property type="entry name" value="LRR_At1g61320_AtMIF1"/>
</dbReference>
<evidence type="ECO:0000259" key="1">
    <source>
        <dbReference type="SMART" id="SM00579"/>
    </source>
</evidence>
<proteinExistence type="predicted"/>
<dbReference type="Pfam" id="PF23622">
    <property type="entry name" value="LRR_At1g61320_AtMIF1"/>
    <property type="match status" value="1"/>
</dbReference>
<comment type="caution">
    <text evidence="2">The sequence shown here is derived from an EMBL/GenBank/DDBJ whole genome shotgun (WGS) entry which is preliminary data.</text>
</comment>